<proteinExistence type="predicted"/>
<dbReference type="EMBL" id="MNAD01000217">
    <property type="protein sequence ID" value="OJT14934.1"/>
    <property type="molecule type" value="Genomic_DNA"/>
</dbReference>
<feature type="region of interest" description="Disordered" evidence="1">
    <location>
        <begin position="25"/>
        <end position="107"/>
    </location>
</feature>
<keyword evidence="3" id="KW-1185">Reference proteome</keyword>
<reference evidence="2 3" key="1">
    <citation type="submission" date="2016-10" db="EMBL/GenBank/DDBJ databases">
        <title>Genome sequence of the basidiomycete white-rot fungus Trametes pubescens.</title>
        <authorList>
            <person name="Makela M.R."/>
            <person name="Granchi Z."/>
            <person name="Peng M."/>
            <person name="De Vries R.P."/>
            <person name="Grigoriev I."/>
            <person name="Riley R."/>
            <person name="Hilden K."/>
        </authorList>
    </citation>
    <scope>NUCLEOTIDE SEQUENCE [LARGE SCALE GENOMIC DNA]</scope>
    <source>
        <strain evidence="2 3">FBCC735</strain>
    </source>
</reference>
<sequence length="107" mass="12006">MSTIIQQLTEDEFKFAFREVQESYLATGDSDHSRTDKSATHENDDEDSTGRSGICSLESSDSGDARLVHSEFTDSDYQDATDVNYDDTEEHHSAEADEAMEREECPS</sequence>
<feature type="compositionally biased region" description="Basic and acidic residues" evidence="1">
    <location>
        <begin position="29"/>
        <end position="42"/>
    </location>
</feature>
<protein>
    <submittedName>
        <fullName evidence="2">Uncharacterized protein</fullName>
    </submittedName>
</protein>
<name>A0A1M2W4Y7_TRAPU</name>
<gene>
    <name evidence="2" type="ORF">TRAPUB_8504</name>
</gene>
<feature type="compositionally biased region" description="Acidic residues" evidence="1">
    <location>
        <begin position="73"/>
        <end position="88"/>
    </location>
</feature>
<feature type="compositionally biased region" description="Basic and acidic residues" evidence="1">
    <location>
        <begin position="63"/>
        <end position="72"/>
    </location>
</feature>
<dbReference type="Proteomes" id="UP000184267">
    <property type="component" value="Unassembled WGS sequence"/>
</dbReference>
<dbReference type="AlphaFoldDB" id="A0A1M2W4Y7"/>
<accession>A0A1M2W4Y7</accession>
<evidence type="ECO:0000256" key="1">
    <source>
        <dbReference type="SAM" id="MobiDB-lite"/>
    </source>
</evidence>
<evidence type="ECO:0000313" key="2">
    <source>
        <dbReference type="EMBL" id="OJT14934.1"/>
    </source>
</evidence>
<comment type="caution">
    <text evidence="2">The sequence shown here is derived from an EMBL/GenBank/DDBJ whole genome shotgun (WGS) entry which is preliminary data.</text>
</comment>
<evidence type="ECO:0000313" key="3">
    <source>
        <dbReference type="Proteomes" id="UP000184267"/>
    </source>
</evidence>
<organism evidence="2 3">
    <name type="scientific">Trametes pubescens</name>
    <name type="common">White-rot fungus</name>
    <dbReference type="NCBI Taxonomy" id="154538"/>
    <lineage>
        <taxon>Eukaryota</taxon>
        <taxon>Fungi</taxon>
        <taxon>Dikarya</taxon>
        <taxon>Basidiomycota</taxon>
        <taxon>Agaricomycotina</taxon>
        <taxon>Agaricomycetes</taxon>
        <taxon>Polyporales</taxon>
        <taxon>Polyporaceae</taxon>
        <taxon>Trametes</taxon>
    </lineage>
</organism>